<feature type="compositionally biased region" description="Polar residues" evidence="3">
    <location>
        <begin position="129"/>
        <end position="140"/>
    </location>
</feature>
<feature type="domain" description="PUM-HD" evidence="4">
    <location>
        <begin position="162"/>
        <end position="507"/>
    </location>
</feature>
<evidence type="ECO:0000256" key="3">
    <source>
        <dbReference type="SAM" id="MobiDB-lite"/>
    </source>
</evidence>
<dbReference type="InterPro" id="IPR033133">
    <property type="entry name" value="PUM-HD"/>
</dbReference>
<dbReference type="AlphaFoldDB" id="A0A813GWE7"/>
<evidence type="ECO:0000256" key="2">
    <source>
        <dbReference type="PROSITE-ProRule" id="PRU00317"/>
    </source>
</evidence>
<dbReference type="Proteomes" id="UP000654075">
    <property type="component" value="Unassembled WGS sequence"/>
</dbReference>
<dbReference type="InterPro" id="IPR011989">
    <property type="entry name" value="ARM-like"/>
</dbReference>
<evidence type="ECO:0000259" key="4">
    <source>
        <dbReference type="PROSITE" id="PS50303"/>
    </source>
</evidence>
<comment type="caution">
    <text evidence="5">The sequence shown here is derived from an EMBL/GenBank/DDBJ whole genome shotgun (WGS) entry which is preliminary data.</text>
</comment>
<evidence type="ECO:0000256" key="1">
    <source>
        <dbReference type="ARBA" id="ARBA00022737"/>
    </source>
</evidence>
<sequence length="520" mass="56959">MEPSQGTLAKPRLPVLRDTTAKYLPAQQLLLLKYREHPRPLGASGSTIAATGLLIPTQLINADPGLQGRAGIGTFWTWMVAGAGGAWHGIRQNREPRTRRNRPAAARVTGMMAERQVSDTSYATDIETAWQTDESSSQGSAPAVASSGRLGVDVQGSGLELEESSGLASNHDVWTSLPRWPRGPSELSNLQSFFPSANAGDRCLFDNLFAVHQTGCLEEIQPYTAQRLNLKWASKECDAAVKQLKSPGLDEAQRQKLMERIVTDAWSMAVTKQGTRLVQVALEVADAAGKLTLAAALRGRVWQALKSPHANHVLQKIITVLPPAKCQFVLSELRGKVFDAARHPFGCRVLERLLEHCAGPQTEVLAAEVLKDVLELCRHPYGNYVVQHTLEHGTQEQRRQLCEAMKPEASRLARHKVASHVVECALLHSLPEDRQSLKEALVDGNSSTVSSNKIHLLNVVVNSIIAKNNSKTSNQQQKEKSDRGEMLLEPTVSSYGECLICHMLLVVSVALSMYFAVEYA</sequence>
<dbReference type="EMBL" id="CAJNNV010029437">
    <property type="protein sequence ID" value="CAE8628601.1"/>
    <property type="molecule type" value="Genomic_DNA"/>
</dbReference>
<dbReference type="PROSITE" id="PS50302">
    <property type="entry name" value="PUM"/>
    <property type="match status" value="2"/>
</dbReference>
<feature type="region of interest" description="Disordered" evidence="3">
    <location>
        <begin position="129"/>
        <end position="149"/>
    </location>
</feature>
<dbReference type="PANTHER" id="PTHR12537">
    <property type="entry name" value="RNA BINDING PROTEIN PUMILIO-RELATED"/>
    <property type="match status" value="1"/>
</dbReference>
<dbReference type="SUPFAM" id="SSF48371">
    <property type="entry name" value="ARM repeat"/>
    <property type="match status" value="1"/>
</dbReference>
<dbReference type="PROSITE" id="PS50303">
    <property type="entry name" value="PUM_HD"/>
    <property type="match status" value="1"/>
</dbReference>
<dbReference type="GO" id="GO:0005737">
    <property type="term" value="C:cytoplasm"/>
    <property type="evidence" value="ECO:0007669"/>
    <property type="project" value="TreeGrafter"/>
</dbReference>
<proteinExistence type="predicted"/>
<protein>
    <recommendedName>
        <fullName evidence="4">PUM-HD domain-containing protein</fullName>
    </recommendedName>
</protein>
<reference evidence="5" key="1">
    <citation type="submission" date="2021-02" db="EMBL/GenBank/DDBJ databases">
        <authorList>
            <person name="Dougan E. K."/>
            <person name="Rhodes N."/>
            <person name="Thang M."/>
            <person name="Chan C."/>
        </authorList>
    </citation>
    <scope>NUCLEOTIDE SEQUENCE</scope>
</reference>
<dbReference type="Pfam" id="PF00806">
    <property type="entry name" value="PUF"/>
    <property type="match status" value="1"/>
</dbReference>
<keyword evidence="6" id="KW-1185">Reference proteome</keyword>
<dbReference type="InterPro" id="IPR016024">
    <property type="entry name" value="ARM-type_fold"/>
</dbReference>
<dbReference type="Gene3D" id="1.25.10.10">
    <property type="entry name" value="Leucine-rich Repeat Variant"/>
    <property type="match status" value="1"/>
</dbReference>
<name>A0A813GWE7_POLGL</name>
<dbReference type="Pfam" id="PF22493">
    <property type="entry name" value="PUF_NOP9"/>
    <property type="match status" value="1"/>
</dbReference>
<evidence type="ECO:0000313" key="5">
    <source>
        <dbReference type="EMBL" id="CAE8628601.1"/>
    </source>
</evidence>
<evidence type="ECO:0000313" key="6">
    <source>
        <dbReference type="Proteomes" id="UP000654075"/>
    </source>
</evidence>
<dbReference type="OrthoDB" id="668540at2759"/>
<dbReference type="SMART" id="SM00025">
    <property type="entry name" value="Pumilio"/>
    <property type="match status" value="5"/>
</dbReference>
<dbReference type="GO" id="GO:0003729">
    <property type="term" value="F:mRNA binding"/>
    <property type="evidence" value="ECO:0007669"/>
    <property type="project" value="TreeGrafter"/>
</dbReference>
<feature type="repeat" description="Pumilio" evidence="2">
    <location>
        <begin position="368"/>
        <end position="403"/>
    </location>
</feature>
<accession>A0A813GWE7</accession>
<organism evidence="5 6">
    <name type="scientific">Polarella glacialis</name>
    <name type="common">Dinoflagellate</name>
    <dbReference type="NCBI Taxonomy" id="89957"/>
    <lineage>
        <taxon>Eukaryota</taxon>
        <taxon>Sar</taxon>
        <taxon>Alveolata</taxon>
        <taxon>Dinophyceae</taxon>
        <taxon>Suessiales</taxon>
        <taxon>Suessiaceae</taxon>
        <taxon>Polarella</taxon>
    </lineage>
</organism>
<dbReference type="GO" id="GO:0010608">
    <property type="term" value="P:post-transcriptional regulation of gene expression"/>
    <property type="evidence" value="ECO:0007669"/>
    <property type="project" value="TreeGrafter"/>
</dbReference>
<keyword evidence="1" id="KW-0677">Repeat</keyword>
<dbReference type="InterPro" id="IPR001313">
    <property type="entry name" value="Pumilio_RNA-bd_rpt"/>
</dbReference>
<gene>
    <name evidence="5" type="ORF">PGLA1383_LOCUS45208</name>
</gene>
<feature type="repeat" description="Pumilio" evidence="2">
    <location>
        <begin position="332"/>
        <end position="367"/>
    </location>
</feature>